<dbReference type="PRINTS" id="PR00364">
    <property type="entry name" value="DISEASERSIST"/>
</dbReference>
<feature type="transmembrane region" description="Helical" evidence="2">
    <location>
        <begin position="878"/>
        <end position="895"/>
    </location>
</feature>
<reference evidence="5" key="1">
    <citation type="journal article" date="2019" name="Int. J. Syst. Evol. Microbiol.">
        <title>The Global Catalogue of Microorganisms (GCM) 10K type strain sequencing project: providing services to taxonomists for standard genome sequencing and annotation.</title>
        <authorList>
            <consortium name="The Broad Institute Genomics Platform"/>
            <consortium name="The Broad Institute Genome Sequencing Center for Infectious Disease"/>
            <person name="Wu L."/>
            <person name="Ma J."/>
        </authorList>
    </citation>
    <scope>NUCLEOTIDE SEQUENCE [LARGE SCALE GENOMIC DNA]</scope>
    <source>
        <strain evidence="5">CECT 8064</strain>
    </source>
</reference>
<evidence type="ECO:0000313" key="5">
    <source>
        <dbReference type="Proteomes" id="UP001595990"/>
    </source>
</evidence>
<feature type="transmembrane region" description="Helical" evidence="2">
    <location>
        <begin position="1244"/>
        <end position="1264"/>
    </location>
</feature>
<dbReference type="Pfam" id="PF13181">
    <property type="entry name" value="TPR_8"/>
    <property type="match status" value="1"/>
</dbReference>
<dbReference type="RefSeq" id="WP_417924118.1">
    <property type="nucleotide sequence ID" value="NZ_JBHSFS010000022.1"/>
</dbReference>
<dbReference type="Pfam" id="PF00931">
    <property type="entry name" value="NB-ARC"/>
    <property type="match status" value="1"/>
</dbReference>
<dbReference type="Proteomes" id="UP001595990">
    <property type="component" value="Unassembled WGS sequence"/>
</dbReference>
<protein>
    <submittedName>
        <fullName evidence="4">NB-ARC domain-containing protein</fullName>
    </submittedName>
</protein>
<evidence type="ECO:0000259" key="3">
    <source>
        <dbReference type="Pfam" id="PF00931"/>
    </source>
</evidence>
<dbReference type="Gene3D" id="1.25.40.10">
    <property type="entry name" value="Tetratricopeptide repeat domain"/>
    <property type="match status" value="2"/>
</dbReference>
<feature type="transmembrane region" description="Helical" evidence="2">
    <location>
        <begin position="1270"/>
        <end position="1290"/>
    </location>
</feature>
<evidence type="ECO:0000256" key="1">
    <source>
        <dbReference type="SAM" id="MobiDB-lite"/>
    </source>
</evidence>
<feature type="transmembrane region" description="Helical" evidence="2">
    <location>
        <begin position="1121"/>
        <end position="1139"/>
    </location>
</feature>
<keyword evidence="2" id="KW-0812">Transmembrane</keyword>
<sequence length="1306" mass="140193">MNFGRSRGAGGSSPAPEKIDGNDVGPVKNFCGRKRETDAIASKLRRRRWRTVRVVVLDGMAGSGKTTLARQVAYQHRDRFETFVEIDLKGSTKKPTSPTGLLQELLRRLSISTAGLDDETLYRRYHQAMASKSLLILLDDAADAEQIRKVVEFTGSSVVLVTSRVELRGLHELVRIGVGSFKKREALELLSAKISPSGAERVAAEPDAAASIVRRCGGLPLAIHLVGGRVSGDSRSLASLEELDADLASLGLSGIAERESDTARSSARTMRGVFNGVYRRLRPELQCMFRLMGGDLRDIDAETAGALADVSERDAVELLRDLDAHRLAERVRGTQVRYRLHDLLWEFAQELAAEDPAEIVAAARRLSALRLRQVEDLVAGAHYGTASETSGAAAAQVQRAFAHEDYVTCWRLVANLAELYEVIGFPDNWPTLHKHGTAAAVAIGDERARIAMLLAEGAHRSFRWQWTELLELLEDFADTGTATNTAKARVSTMRSHAYAAIGDPDRAVTEARRALSYSLDDRCGQTRALVALGEAHRERGALEESAARLTEAIDSVEMLPVERSRALCALAATLVELGRPDEAAAALSEAVEIDMAADDGGHLFVVLVRMADLCLPYPGGHGPAMERLRPAFELRLAPEFFRQPKSGQTAAALLTMAECYLQLGQPIEADYAWQQANHLKVAALETRQLVIRGTLAIAEGRVVEAAQALDLALTSSGHPRSTEEARLRARAAVLLGDVYGGLGNHALAADYYKYAEQLTGEETGRLAQAQAAIAGSSSARAGFRRRVPKKWPRWLLTVLAVLTCLPTFKLMAHDTSGIRVTPVSNSTVLVACTIGAMVAARMRPYGAGVLMGYLSTPPVALGLVLITSEQVRARGTAGMLIDYALFTVAAAVAVWRSRRIAWVWLMSLLVIEVGMTGALPTLWTRPVAPSVWQGVGVALIVLGAAWLPVTTLSHPAVHRQTQVVALLAAPIAGGGLALLLGFGLGRQTYMLWPGSLGSDWRLALLGLSTATACVCAGLIGPPRLSSGILSGLAWFWGINGVLLGMAHADSDVPTFWHPGGFWHWLTNPSIMPLLCLLAVGVLGFASTETGGFYPQLGHDRPPLPMPKGLPERLRAARRVRIRMYAAGALVALAALHVLSVALDDPKTPERVGALFWVAAWLFLAALVHPDIRPGNGPRWLSVAVLLVIAMAIAFTNARHIGSHGWSRGTVAGLMEAAAAFIAVGIVAPYRTIPVGRSRIDRARIVVACTWAALVSVVVAVLADASDIADVLRSVAGGAGGLGASLLYLHLKRRRATDSPQNPPPPA</sequence>
<dbReference type="InterPro" id="IPR042197">
    <property type="entry name" value="Apaf_helical"/>
</dbReference>
<dbReference type="InterPro" id="IPR027417">
    <property type="entry name" value="P-loop_NTPase"/>
</dbReference>
<dbReference type="EMBL" id="JBHSFS010000022">
    <property type="protein sequence ID" value="MFC4517557.1"/>
    <property type="molecule type" value="Genomic_DNA"/>
</dbReference>
<feature type="region of interest" description="Disordered" evidence="1">
    <location>
        <begin position="1"/>
        <end position="30"/>
    </location>
</feature>
<dbReference type="Gene3D" id="1.10.8.430">
    <property type="entry name" value="Helical domain of apoptotic protease-activating factors"/>
    <property type="match status" value="1"/>
</dbReference>
<feature type="transmembrane region" description="Helical" evidence="2">
    <location>
        <begin position="902"/>
        <end position="919"/>
    </location>
</feature>
<dbReference type="InterPro" id="IPR019734">
    <property type="entry name" value="TPR_rpt"/>
</dbReference>
<feature type="transmembrane region" description="Helical" evidence="2">
    <location>
        <begin position="1179"/>
        <end position="1197"/>
    </location>
</feature>
<accession>A0ABV9BU56</accession>
<dbReference type="PANTHER" id="PTHR47691">
    <property type="entry name" value="REGULATOR-RELATED"/>
    <property type="match status" value="1"/>
</dbReference>
<feature type="transmembrane region" description="Helical" evidence="2">
    <location>
        <begin position="1068"/>
        <end position="1085"/>
    </location>
</feature>
<dbReference type="SUPFAM" id="SSF48452">
    <property type="entry name" value="TPR-like"/>
    <property type="match status" value="2"/>
</dbReference>
<feature type="transmembrane region" description="Helical" evidence="2">
    <location>
        <begin position="847"/>
        <end position="866"/>
    </location>
</feature>
<gene>
    <name evidence="4" type="ORF">ACFPEN_32185</name>
</gene>
<feature type="transmembrane region" description="Helical" evidence="2">
    <location>
        <begin position="1151"/>
        <end position="1167"/>
    </location>
</feature>
<dbReference type="SMART" id="SM00028">
    <property type="entry name" value="TPR"/>
    <property type="match status" value="5"/>
</dbReference>
<feature type="transmembrane region" description="Helical" evidence="2">
    <location>
        <begin position="1209"/>
        <end position="1232"/>
    </location>
</feature>
<dbReference type="PANTHER" id="PTHR47691:SF3">
    <property type="entry name" value="HTH-TYPE TRANSCRIPTIONAL REGULATOR RV0890C-RELATED"/>
    <property type="match status" value="1"/>
</dbReference>
<feature type="compositionally biased region" description="Low complexity" evidence="1">
    <location>
        <begin position="1"/>
        <end position="16"/>
    </location>
</feature>
<dbReference type="SUPFAM" id="SSF52540">
    <property type="entry name" value="P-loop containing nucleoside triphosphate hydrolases"/>
    <property type="match status" value="1"/>
</dbReference>
<comment type="caution">
    <text evidence="4">The sequence shown here is derived from an EMBL/GenBank/DDBJ whole genome shotgun (WGS) entry which is preliminary data.</text>
</comment>
<name>A0ABV9BU56_9ACTN</name>
<proteinExistence type="predicted"/>
<evidence type="ECO:0000313" key="4">
    <source>
        <dbReference type="EMBL" id="MFC4517557.1"/>
    </source>
</evidence>
<feature type="transmembrane region" description="Helical" evidence="2">
    <location>
        <begin position="963"/>
        <end position="982"/>
    </location>
</feature>
<evidence type="ECO:0000256" key="2">
    <source>
        <dbReference type="SAM" id="Phobius"/>
    </source>
</evidence>
<dbReference type="InterPro" id="IPR002182">
    <property type="entry name" value="NB-ARC"/>
</dbReference>
<feature type="transmembrane region" description="Helical" evidence="2">
    <location>
        <begin position="1027"/>
        <end position="1048"/>
    </location>
</feature>
<keyword evidence="2" id="KW-0472">Membrane</keyword>
<keyword evidence="5" id="KW-1185">Reference proteome</keyword>
<feature type="transmembrane region" description="Helical" evidence="2">
    <location>
        <begin position="1002"/>
        <end position="1020"/>
    </location>
</feature>
<dbReference type="InterPro" id="IPR011990">
    <property type="entry name" value="TPR-like_helical_dom_sf"/>
</dbReference>
<keyword evidence="2" id="KW-1133">Transmembrane helix</keyword>
<feature type="transmembrane region" description="Helical" evidence="2">
    <location>
        <begin position="931"/>
        <end position="951"/>
    </location>
</feature>
<feature type="transmembrane region" description="Helical" evidence="2">
    <location>
        <begin position="823"/>
        <end position="840"/>
    </location>
</feature>
<organism evidence="4 5">
    <name type="scientific">Streptomyces ehimensis</name>
    <dbReference type="NCBI Taxonomy" id="68195"/>
    <lineage>
        <taxon>Bacteria</taxon>
        <taxon>Bacillati</taxon>
        <taxon>Actinomycetota</taxon>
        <taxon>Actinomycetes</taxon>
        <taxon>Kitasatosporales</taxon>
        <taxon>Streptomycetaceae</taxon>
        <taxon>Streptomyces</taxon>
    </lineage>
</organism>
<feature type="domain" description="NB-ARC" evidence="3">
    <location>
        <begin position="35"/>
        <end position="195"/>
    </location>
</feature>
<dbReference type="Gene3D" id="3.40.50.300">
    <property type="entry name" value="P-loop containing nucleotide triphosphate hydrolases"/>
    <property type="match status" value="1"/>
</dbReference>